<evidence type="ECO:0000256" key="1">
    <source>
        <dbReference type="ARBA" id="ARBA00000085"/>
    </source>
</evidence>
<dbReference type="Proteomes" id="UP001596527">
    <property type="component" value="Unassembled WGS sequence"/>
</dbReference>
<dbReference type="RefSeq" id="WP_380975586.1">
    <property type="nucleotide sequence ID" value="NZ_JBHTEF010000001.1"/>
</dbReference>
<dbReference type="InterPro" id="IPR050482">
    <property type="entry name" value="Sensor_HK_TwoCompSys"/>
</dbReference>
<feature type="transmembrane region" description="Helical" evidence="9">
    <location>
        <begin position="26"/>
        <end position="44"/>
    </location>
</feature>
<dbReference type="Pfam" id="PF07730">
    <property type="entry name" value="HisKA_3"/>
    <property type="match status" value="1"/>
</dbReference>
<keyword evidence="12" id="KW-1185">Reference proteome</keyword>
<dbReference type="EMBL" id="JBHTEF010000001">
    <property type="protein sequence ID" value="MFC7581890.1"/>
    <property type="molecule type" value="Genomic_DNA"/>
</dbReference>
<evidence type="ECO:0000313" key="11">
    <source>
        <dbReference type="EMBL" id="MFC7581890.1"/>
    </source>
</evidence>
<dbReference type="Gene3D" id="1.20.5.1930">
    <property type="match status" value="1"/>
</dbReference>
<evidence type="ECO:0000313" key="12">
    <source>
        <dbReference type="Proteomes" id="UP001596527"/>
    </source>
</evidence>
<keyword evidence="9" id="KW-1133">Transmembrane helix</keyword>
<keyword evidence="9" id="KW-0812">Transmembrane</keyword>
<name>A0ABW2SP06_9ACTO</name>
<protein>
    <recommendedName>
        <fullName evidence="2">histidine kinase</fullName>
        <ecNumber evidence="2">2.7.13.3</ecNumber>
    </recommendedName>
</protein>
<keyword evidence="7" id="KW-0067">ATP-binding</keyword>
<evidence type="ECO:0000256" key="2">
    <source>
        <dbReference type="ARBA" id="ARBA00012438"/>
    </source>
</evidence>
<dbReference type="PANTHER" id="PTHR24421:SF10">
    <property type="entry name" value="NITRATE_NITRITE SENSOR PROTEIN NARQ"/>
    <property type="match status" value="1"/>
</dbReference>
<evidence type="ECO:0000256" key="6">
    <source>
        <dbReference type="ARBA" id="ARBA00022777"/>
    </source>
</evidence>
<sequence length="441" mass="46529">MAERTAGAPGSPSRVGGRDTPRFPRVLAAVVTCVAVFFTFDDLVQVTTAVRDSHTALDAARVVLCTAAMALVCWFPRLGAALSWAALAASLASGTIGLIQVVMVVVALAVTATTATAFACVNIGILLLGIAATTVRWPDSAGLLFWLGTAFLAAGVALGVIVRWVLRSRIEQRRQRELLAQVRQQAEDARRDERERLAHDMHDYVAHELTVIVATLASARLEREQAVAAPGSAASARLVEVLDTVEHSSRTALDELRRVLRVLGDDASDGQDVAAALHEHALSAGGLSPLVTHPAQPQPPIETMVRDAAQDLAAIQDRVDIAIDPPLGTLVLPGGQAALLGRFLTEGVTNVVKHGGLGAHVVLDVRHPPDREDIRVRLANSVAPTGTSPPRDSTGMGIPGLHKEAQGCGCSIAAGPLDEGDLRWELVLDIPRGRADSDDNE</sequence>
<feature type="transmembrane region" description="Helical" evidence="9">
    <location>
        <begin position="56"/>
        <end position="78"/>
    </location>
</feature>
<keyword evidence="9" id="KW-0472">Membrane</keyword>
<evidence type="ECO:0000256" key="9">
    <source>
        <dbReference type="SAM" id="Phobius"/>
    </source>
</evidence>
<dbReference type="EC" id="2.7.13.3" evidence="2"/>
<evidence type="ECO:0000256" key="7">
    <source>
        <dbReference type="ARBA" id="ARBA00022840"/>
    </source>
</evidence>
<proteinExistence type="predicted"/>
<comment type="caution">
    <text evidence="11">The sequence shown here is derived from an EMBL/GenBank/DDBJ whole genome shotgun (WGS) entry which is preliminary data.</text>
</comment>
<keyword evidence="5" id="KW-0547">Nucleotide-binding</keyword>
<dbReference type="Gene3D" id="3.30.565.10">
    <property type="entry name" value="Histidine kinase-like ATPase, C-terminal domain"/>
    <property type="match status" value="1"/>
</dbReference>
<feature type="transmembrane region" description="Helical" evidence="9">
    <location>
        <begin position="84"/>
        <end position="110"/>
    </location>
</feature>
<keyword evidence="6 11" id="KW-0418">Kinase</keyword>
<feature type="domain" description="Signal transduction histidine kinase subgroup 3 dimerisation and phosphoacceptor" evidence="10">
    <location>
        <begin position="193"/>
        <end position="264"/>
    </location>
</feature>
<feature type="transmembrane region" description="Helical" evidence="9">
    <location>
        <begin position="117"/>
        <end position="137"/>
    </location>
</feature>
<feature type="transmembrane region" description="Helical" evidence="9">
    <location>
        <begin position="143"/>
        <end position="166"/>
    </location>
</feature>
<evidence type="ECO:0000256" key="3">
    <source>
        <dbReference type="ARBA" id="ARBA00022553"/>
    </source>
</evidence>
<evidence type="ECO:0000256" key="4">
    <source>
        <dbReference type="ARBA" id="ARBA00022679"/>
    </source>
</evidence>
<keyword evidence="3" id="KW-0597">Phosphoprotein</keyword>
<dbReference type="InterPro" id="IPR011712">
    <property type="entry name" value="Sig_transdc_His_kin_sub3_dim/P"/>
</dbReference>
<evidence type="ECO:0000256" key="8">
    <source>
        <dbReference type="ARBA" id="ARBA00023012"/>
    </source>
</evidence>
<evidence type="ECO:0000256" key="5">
    <source>
        <dbReference type="ARBA" id="ARBA00022741"/>
    </source>
</evidence>
<keyword evidence="4" id="KW-0808">Transferase</keyword>
<dbReference type="InterPro" id="IPR036890">
    <property type="entry name" value="HATPase_C_sf"/>
</dbReference>
<dbReference type="PANTHER" id="PTHR24421">
    <property type="entry name" value="NITRATE/NITRITE SENSOR PROTEIN NARX-RELATED"/>
    <property type="match status" value="1"/>
</dbReference>
<keyword evidence="8" id="KW-0902">Two-component regulatory system</keyword>
<evidence type="ECO:0000259" key="10">
    <source>
        <dbReference type="Pfam" id="PF07730"/>
    </source>
</evidence>
<comment type="catalytic activity">
    <reaction evidence="1">
        <text>ATP + protein L-histidine = ADP + protein N-phospho-L-histidine.</text>
        <dbReference type="EC" id="2.7.13.3"/>
    </reaction>
</comment>
<organism evidence="11 12">
    <name type="scientific">Schaalia naturae</name>
    <dbReference type="NCBI Taxonomy" id="635203"/>
    <lineage>
        <taxon>Bacteria</taxon>
        <taxon>Bacillati</taxon>
        <taxon>Actinomycetota</taxon>
        <taxon>Actinomycetes</taxon>
        <taxon>Actinomycetales</taxon>
        <taxon>Actinomycetaceae</taxon>
        <taxon>Schaalia</taxon>
    </lineage>
</organism>
<accession>A0ABW2SP06</accession>
<gene>
    <name evidence="11" type="ORF">ACFQWG_11855</name>
</gene>
<dbReference type="GO" id="GO:0016301">
    <property type="term" value="F:kinase activity"/>
    <property type="evidence" value="ECO:0007669"/>
    <property type="project" value="UniProtKB-KW"/>
</dbReference>
<reference evidence="12" key="1">
    <citation type="journal article" date="2019" name="Int. J. Syst. Evol. Microbiol.">
        <title>The Global Catalogue of Microorganisms (GCM) 10K type strain sequencing project: providing services to taxonomists for standard genome sequencing and annotation.</title>
        <authorList>
            <consortium name="The Broad Institute Genomics Platform"/>
            <consortium name="The Broad Institute Genome Sequencing Center for Infectious Disease"/>
            <person name="Wu L."/>
            <person name="Ma J."/>
        </authorList>
    </citation>
    <scope>NUCLEOTIDE SEQUENCE [LARGE SCALE GENOMIC DNA]</scope>
    <source>
        <strain evidence="12">CCUG 56698</strain>
    </source>
</reference>